<evidence type="ECO:0000313" key="3">
    <source>
        <dbReference type="Proteomes" id="UP001138681"/>
    </source>
</evidence>
<gene>
    <name evidence="2" type="ORF">KCG46_09860</name>
</gene>
<evidence type="ECO:0000313" key="2">
    <source>
        <dbReference type="EMBL" id="MBV7259870.1"/>
    </source>
</evidence>
<name>A0A9X1JL82_9SPHN</name>
<dbReference type="RefSeq" id="WP_218405053.1">
    <property type="nucleotide sequence ID" value="NZ_JAGSPC010000001.1"/>
</dbReference>
<dbReference type="Proteomes" id="UP001138681">
    <property type="component" value="Unassembled WGS sequence"/>
</dbReference>
<keyword evidence="3" id="KW-1185">Reference proteome</keyword>
<sequence>MNNTRSTTLLIFGLCGLAWAVIVGRAYFNVKGPEDFVVTTTQDEVQAFARAQLDALQKQSFSEDIELCGIIFERSNGELGASSPKPGDEASCGIAFFDEPGMKPLASFHTHAAQNERYDSEVPSVLDLRSDSALGMDGYLATPGGRFWWIDGSREVAQMVCGEGCLAQDPNYELCEAYAPEREYDIPALMNRFRDNSADC</sequence>
<protein>
    <submittedName>
        <fullName evidence="2">DUF4329 domain-containing protein</fullName>
    </submittedName>
</protein>
<reference evidence="2" key="1">
    <citation type="submission" date="2021-04" db="EMBL/GenBank/DDBJ databases">
        <authorList>
            <person name="Pira H."/>
            <person name="Risdian C."/>
            <person name="Wink J."/>
        </authorList>
    </citation>
    <scope>NUCLEOTIDE SEQUENCE</scope>
    <source>
        <strain evidence="2">WH158</strain>
    </source>
</reference>
<proteinExistence type="predicted"/>
<organism evidence="2 3">
    <name type="scientific">Erythrobacter crassostreae</name>
    <dbReference type="NCBI Taxonomy" id="2828328"/>
    <lineage>
        <taxon>Bacteria</taxon>
        <taxon>Pseudomonadati</taxon>
        <taxon>Pseudomonadota</taxon>
        <taxon>Alphaproteobacteria</taxon>
        <taxon>Sphingomonadales</taxon>
        <taxon>Erythrobacteraceae</taxon>
        <taxon>Erythrobacter/Porphyrobacter group</taxon>
        <taxon>Erythrobacter</taxon>
    </lineage>
</organism>
<evidence type="ECO:0000259" key="1">
    <source>
        <dbReference type="Pfam" id="PF14220"/>
    </source>
</evidence>
<dbReference type="Pfam" id="PF14220">
    <property type="entry name" value="DUF4329"/>
    <property type="match status" value="1"/>
</dbReference>
<feature type="domain" description="DUF4329" evidence="1">
    <location>
        <begin position="47"/>
        <end position="162"/>
    </location>
</feature>
<dbReference type="InterPro" id="IPR025479">
    <property type="entry name" value="DUF4329"/>
</dbReference>
<comment type="caution">
    <text evidence="2">The sequence shown here is derived from an EMBL/GenBank/DDBJ whole genome shotgun (WGS) entry which is preliminary data.</text>
</comment>
<accession>A0A9X1JL82</accession>
<dbReference type="EMBL" id="JAGSPC010000001">
    <property type="protein sequence ID" value="MBV7259870.1"/>
    <property type="molecule type" value="Genomic_DNA"/>
</dbReference>
<dbReference type="AlphaFoldDB" id="A0A9X1JL82"/>